<proteinExistence type="predicted"/>
<evidence type="ECO:0000256" key="2">
    <source>
        <dbReference type="ARBA" id="ARBA00022614"/>
    </source>
</evidence>
<sequence length="412" mass="45508">MYKELLCFYFIVLVSLATLFSESNATTDKIDVIALNGLFKALNNASQLKGWKLDGGDPCGDVWTGIACSGSSVTHLRVPQLNLSGYLGQLDNLNNLRHLDLSSNYIGGEIPYGLPPNVTHMDLSNNKFTGDLPKSFGSLTNLTELFLENNNFTGSVIYLAELPLNYLNLEGNHFSGRIPRQFQSIPNLWFWGNRFDTAAMYPPWNFPLDNVPHEQNISSPPSSQQSAMVDYPSSEASETKKKQLSPLRISFVVVGVALVAVCVAVVFAIHIKRSNAKRLRSLDSSNSTLHSHPISPSIDLSTAAQTASPPFLEISSPFNLVPRRNPPVLLTNTEKTSRRKSFAGENKFVMNSKVYTVAELQLATNSFSEENHLGEGSLGPVYKAEFPNGQFFAVKVINMVSLSFDEEEKFMD</sequence>
<dbReference type="PROSITE" id="PS50011">
    <property type="entry name" value="PROTEIN_KINASE_DOM"/>
    <property type="match status" value="1"/>
</dbReference>
<dbReference type="InterPro" id="IPR032675">
    <property type="entry name" value="LRR_dom_sf"/>
</dbReference>
<dbReference type="FunFam" id="3.80.10.10:FF:000062">
    <property type="entry name" value="protein STRUBBELIG-RECEPTOR FAMILY 3"/>
    <property type="match status" value="2"/>
</dbReference>
<dbReference type="PANTHER" id="PTHR48007:SF56">
    <property type="entry name" value="LOW QUALITY PROTEIN: PROTEIN STRUBBELIG-RECEPTOR FAMILY 2"/>
    <property type="match status" value="1"/>
</dbReference>
<organism evidence="13 14">
    <name type="scientific">Gossypium lobatum</name>
    <dbReference type="NCBI Taxonomy" id="34289"/>
    <lineage>
        <taxon>Eukaryota</taxon>
        <taxon>Viridiplantae</taxon>
        <taxon>Streptophyta</taxon>
        <taxon>Embryophyta</taxon>
        <taxon>Tracheophyta</taxon>
        <taxon>Spermatophyta</taxon>
        <taxon>Magnoliopsida</taxon>
        <taxon>eudicotyledons</taxon>
        <taxon>Gunneridae</taxon>
        <taxon>Pentapetalae</taxon>
        <taxon>rosids</taxon>
        <taxon>malvids</taxon>
        <taxon>Malvales</taxon>
        <taxon>Malvaceae</taxon>
        <taxon>Malvoideae</taxon>
        <taxon>Gossypium</taxon>
    </lineage>
</organism>
<keyword evidence="7 10" id="KW-0472">Membrane</keyword>
<keyword evidence="6 10" id="KW-1133">Transmembrane helix</keyword>
<feature type="non-terminal residue" evidence="13">
    <location>
        <position position="1"/>
    </location>
</feature>
<dbReference type="GO" id="GO:0016020">
    <property type="term" value="C:membrane"/>
    <property type="evidence" value="ECO:0007669"/>
    <property type="project" value="UniProtKB-SubCell"/>
</dbReference>
<accession>A0A7J8M0Q0</accession>
<evidence type="ECO:0000313" key="14">
    <source>
        <dbReference type="Proteomes" id="UP000593572"/>
    </source>
</evidence>
<dbReference type="PANTHER" id="PTHR48007">
    <property type="entry name" value="LEUCINE-RICH REPEAT RECEPTOR-LIKE PROTEIN KINASE PXC1"/>
    <property type="match status" value="1"/>
</dbReference>
<dbReference type="Gene3D" id="3.80.10.10">
    <property type="entry name" value="Ribonuclease Inhibitor"/>
    <property type="match status" value="1"/>
</dbReference>
<evidence type="ECO:0000256" key="5">
    <source>
        <dbReference type="ARBA" id="ARBA00022737"/>
    </source>
</evidence>
<keyword evidence="14" id="KW-1185">Reference proteome</keyword>
<protein>
    <recommendedName>
        <fullName evidence="12">Protein kinase domain-containing protein</fullName>
    </recommendedName>
</protein>
<dbReference type="AlphaFoldDB" id="A0A7J8M0Q0"/>
<dbReference type="InterPro" id="IPR000719">
    <property type="entry name" value="Prot_kinase_dom"/>
</dbReference>
<dbReference type="SUPFAM" id="SSF56112">
    <property type="entry name" value="Protein kinase-like (PK-like)"/>
    <property type="match status" value="1"/>
</dbReference>
<comment type="caution">
    <text evidence="13">The sequence shown here is derived from an EMBL/GenBank/DDBJ whole genome shotgun (WGS) entry which is preliminary data.</text>
</comment>
<evidence type="ECO:0000259" key="12">
    <source>
        <dbReference type="PROSITE" id="PS50011"/>
    </source>
</evidence>
<dbReference type="Pfam" id="PF00560">
    <property type="entry name" value="LRR_1"/>
    <property type="match status" value="2"/>
</dbReference>
<evidence type="ECO:0000313" key="13">
    <source>
        <dbReference type="EMBL" id="MBA0558279.1"/>
    </source>
</evidence>
<keyword evidence="3 10" id="KW-0812">Transmembrane</keyword>
<dbReference type="InterPro" id="IPR025875">
    <property type="entry name" value="Leu-rich_rpt_4"/>
</dbReference>
<dbReference type="Gene3D" id="3.30.200.20">
    <property type="entry name" value="Phosphorylase Kinase, domain 1"/>
    <property type="match status" value="1"/>
</dbReference>
<feature type="region of interest" description="Disordered" evidence="9">
    <location>
        <begin position="212"/>
        <end position="235"/>
    </location>
</feature>
<evidence type="ECO:0000256" key="10">
    <source>
        <dbReference type="SAM" id="Phobius"/>
    </source>
</evidence>
<evidence type="ECO:0000256" key="9">
    <source>
        <dbReference type="SAM" id="MobiDB-lite"/>
    </source>
</evidence>
<evidence type="ECO:0000256" key="7">
    <source>
        <dbReference type="ARBA" id="ARBA00023136"/>
    </source>
</evidence>
<feature type="signal peptide" evidence="11">
    <location>
        <begin position="1"/>
        <end position="25"/>
    </location>
</feature>
<dbReference type="InterPro" id="IPR013210">
    <property type="entry name" value="LRR_N_plant-typ"/>
</dbReference>
<reference evidence="13 14" key="1">
    <citation type="journal article" date="2019" name="Genome Biol. Evol.">
        <title>Insights into the evolution of the New World diploid cottons (Gossypium, subgenus Houzingenia) based on genome sequencing.</title>
        <authorList>
            <person name="Grover C.E."/>
            <person name="Arick M.A. 2nd"/>
            <person name="Thrash A."/>
            <person name="Conover J.L."/>
            <person name="Sanders W.S."/>
            <person name="Peterson D.G."/>
            <person name="Frelichowski J.E."/>
            <person name="Scheffler J.A."/>
            <person name="Scheffler B.E."/>
            <person name="Wendel J.F."/>
        </authorList>
    </citation>
    <scope>NUCLEOTIDE SEQUENCE [LARGE SCALE GENOMIC DNA]</scope>
    <source>
        <strain evidence="13">157</strain>
        <tissue evidence="13">Leaf</tissue>
    </source>
</reference>
<keyword evidence="2" id="KW-0433">Leucine-rich repeat</keyword>
<dbReference type="InterPro" id="IPR046959">
    <property type="entry name" value="PRK1-6/SRF4-like"/>
</dbReference>
<evidence type="ECO:0000256" key="11">
    <source>
        <dbReference type="SAM" id="SignalP"/>
    </source>
</evidence>
<keyword evidence="5" id="KW-0677">Repeat</keyword>
<gene>
    <name evidence="13" type="ORF">Golob_015306</name>
</gene>
<dbReference type="Proteomes" id="UP000593572">
    <property type="component" value="Unassembled WGS sequence"/>
</dbReference>
<evidence type="ECO:0000256" key="3">
    <source>
        <dbReference type="ARBA" id="ARBA00022692"/>
    </source>
</evidence>
<evidence type="ECO:0000256" key="6">
    <source>
        <dbReference type="ARBA" id="ARBA00022989"/>
    </source>
</evidence>
<dbReference type="SUPFAM" id="SSF52058">
    <property type="entry name" value="L domain-like"/>
    <property type="match status" value="1"/>
</dbReference>
<keyword evidence="4 11" id="KW-0732">Signal</keyword>
<dbReference type="Pfam" id="PF12799">
    <property type="entry name" value="LRR_4"/>
    <property type="match status" value="1"/>
</dbReference>
<evidence type="ECO:0000256" key="1">
    <source>
        <dbReference type="ARBA" id="ARBA00004370"/>
    </source>
</evidence>
<comment type="subcellular location">
    <subcellularLocation>
        <location evidence="1">Membrane</location>
    </subcellularLocation>
</comment>
<dbReference type="InterPro" id="IPR001611">
    <property type="entry name" value="Leu-rich_rpt"/>
</dbReference>
<evidence type="ECO:0000256" key="8">
    <source>
        <dbReference type="ARBA" id="ARBA00023170"/>
    </source>
</evidence>
<dbReference type="Pfam" id="PF08263">
    <property type="entry name" value="LRRNT_2"/>
    <property type="match status" value="1"/>
</dbReference>
<feature type="transmembrane region" description="Helical" evidence="10">
    <location>
        <begin position="249"/>
        <end position="271"/>
    </location>
</feature>
<dbReference type="GO" id="GO:0005524">
    <property type="term" value="F:ATP binding"/>
    <property type="evidence" value="ECO:0007669"/>
    <property type="project" value="InterPro"/>
</dbReference>
<dbReference type="GO" id="GO:0004672">
    <property type="term" value="F:protein kinase activity"/>
    <property type="evidence" value="ECO:0007669"/>
    <property type="project" value="InterPro"/>
</dbReference>
<name>A0A7J8M0Q0_9ROSI</name>
<feature type="domain" description="Protein kinase" evidence="12">
    <location>
        <begin position="367"/>
        <end position="412"/>
    </location>
</feature>
<dbReference type="InterPro" id="IPR011009">
    <property type="entry name" value="Kinase-like_dom_sf"/>
</dbReference>
<evidence type="ECO:0000256" key="4">
    <source>
        <dbReference type="ARBA" id="ARBA00022729"/>
    </source>
</evidence>
<keyword evidence="8" id="KW-0675">Receptor</keyword>
<dbReference type="EMBL" id="JABEZX010000006">
    <property type="protein sequence ID" value="MBA0558279.1"/>
    <property type="molecule type" value="Genomic_DNA"/>
</dbReference>
<feature type="chain" id="PRO_5029476247" description="Protein kinase domain-containing protein" evidence="11">
    <location>
        <begin position="26"/>
        <end position="412"/>
    </location>
</feature>